<dbReference type="OrthoDB" id="9800188at2"/>
<dbReference type="Pfam" id="PF22817">
    <property type="entry name" value="ApeP-like"/>
    <property type="match status" value="1"/>
</dbReference>
<evidence type="ECO:0000313" key="1">
    <source>
        <dbReference type="EMBL" id="AWI79219.1"/>
    </source>
</evidence>
<dbReference type="InterPro" id="IPR029069">
    <property type="entry name" value="HotDog_dom_sf"/>
</dbReference>
<accession>A0A2U8GZR2</accession>
<sequence length="153" mass="15948">MSAALPDRDWIAAHIPHHGQMCLLDTVEAWDAAHIRCSSATHRAADNPLRSGGRLGALNAIEYAAQAMAVHGALLADAASAATPPSPGFLGSARGVNCLVERLDNIEAPLSICAERLSADARTLLYAFTVSAAERLLVQGRVAVVLGRTPSSS</sequence>
<proteinExistence type="predicted"/>
<dbReference type="AlphaFoldDB" id="A0A2U8GZR2"/>
<organism evidence="1 2">
    <name type="scientific">Parazoarcus communis</name>
    <dbReference type="NCBI Taxonomy" id="41977"/>
    <lineage>
        <taxon>Bacteria</taxon>
        <taxon>Pseudomonadati</taxon>
        <taxon>Pseudomonadota</taxon>
        <taxon>Betaproteobacteria</taxon>
        <taxon>Rhodocyclales</taxon>
        <taxon>Zoogloeaceae</taxon>
        <taxon>Parazoarcus</taxon>
    </lineage>
</organism>
<dbReference type="EMBL" id="CP022188">
    <property type="protein sequence ID" value="AWI79219.1"/>
    <property type="molecule type" value="Genomic_DNA"/>
</dbReference>
<protein>
    <submittedName>
        <fullName evidence="1">Hydroxymyristoyl-ACP dehydratase</fullName>
    </submittedName>
</protein>
<gene>
    <name evidence="1" type="ORF">CEW87_07485</name>
</gene>
<name>A0A2U8GZR2_9RHOO</name>
<reference evidence="1 2" key="1">
    <citation type="submission" date="2017-06" db="EMBL/GenBank/DDBJ databases">
        <title>Azoarcus sp. TSNA42 complete genome sequence.</title>
        <authorList>
            <person name="Woo J.-H."/>
            <person name="Kim H.-S."/>
        </authorList>
    </citation>
    <scope>NUCLEOTIDE SEQUENCE [LARGE SCALE GENOMIC DNA]</scope>
    <source>
        <strain evidence="1 2">TSNA42</strain>
    </source>
</reference>
<dbReference type="Gene3D" id="3.10.129.10">
    <property type="entry name" value="Hotdog Thioesterase"/>
    <property type="match status" value="1"/>
</dbReference>
<evidence type="ECO:0000313" key="2">
    <source>
        <dbReference type="Proteomes" id="UP000244902"/>
    </source>
</evidence>
<dbReference type="RefSeq" id="WP_108972119.1">
    <property type="nucleotide sequence ID" value="NZ_CP022188.1"/>
</dbReference>
<dbReference type="Proteomes" id="UP000244902">
    <property type="component" value="Chromosome"/>
</dbReference>
<dbReference type="SUPFAM" id="SSF54637">
    <property type="entry name" value="Thioesterase/thiol ester dehydrase-isomerase"/>
    <property type="match status" value="1"/>
</dbReference>
<dbReference type="InterPro" id="IPR016776">
    <property type="entry name" value="ApeP-like_dehydratase"/>
</dbReference>